<protein>
    <submittedName>
        <fullName evidence="2">Amylopullulanase</fullName>
    </submittedName>
</protein>
<dbReference type="InterPro" id="IPR013783">
    <property type="entry name" value="Ig-like_fold"/>
</dbReference>
<dbReference type="Gene3D" id="2.60.40.10">
    <property type="entry name" value="Immunoglobulins"/>
    <property type="match status" value="2"/>
</dbReference>
<dbReference type="AlphaFoldDB" id="A0A6C2UM89"/>
<keyword evidence="1" id="KW-0732">Signal</keyword>
<evidence type="ECO:0000313" key="3">
    <source>
        <dbReference type="Proteomes" id="UP000346198"/>
    </source>
</evidence>
<dbReference type="RefSeq" id="WP_136061844.1">
    <property type="nucleotide sequence ID" value="NZ_CAAHFH010000001.1"/>
</dbReference>
<keyword evidence="3" id="KW-1185">Reference proteome</keyword>
<accession>A0A6C2UM89</accession>
<gene>
    <name evidence="2" type="primary">apu_3</name>
    <name evidence="2" type="ORF">SCARR_02487</name>
</gene>
<feature type="chain" id="PRO_5025695250" evidence="1">
    <location>
        <begin position="23"/>
        <end position="1117"/>
    </location>
</feature>
<evidence type="ECO:0000313" key="2">
    <source>
        <dbReference type="EMBL" id="VGO20424.1"/>
    </source>
</evidence>
<evidence type="ECO:0000256" key="1">
    <source>
        <dbReference type="SAM" id="SignalP"/>
    </source>
</evidence>
<reference evidence="2 3" key="1">
    <citation type="submission" date="2019-04" db="EMBL/GenBank/DDBJ databases">
        <authorList>
            <person name="Van Vliet M D."/>
        </authorList>
    </citation>
    <scope>NUCLEOTIDE SEQUENCE [LARGE SCALE GENOMIC DNA]</scope>
    <source>
        <strain evidence="2 3">F21</strain>
    </source>
</reference>
<name>A0A6C2UM89_9BACT</name>
<feature type="signal peptide" evidence="1">
    <location>
        <begin position="1"/>
        <end position="22"/>
    </location>
</feature>
<dbReference type="Proteomes" id="UP000346198">
    <property type="component" value="Unassembled WGS sequence"/>
</dbReference>
<dbReference type="EMBL" id="CAAHFH010000001">
    <property type="protein sequence ID" value="VGO20424.1"/>
    <property type="molecule type" value="Genomic_DNA"/>
</dbReference>
<sequence length="1117" mass="118523">MRAKRTGLTMLISMGLLSTSWAASLISADFSVGQGYADGDLAGQNGWALVGTKTNAFNVTDAAGSGYITTLNSGFVGGDTPVSLNVASDNGVDTEWDGSIDFSISRTTNGWSGGSVLEFGLTTTSSALNPGTAGAGDEWDIRIVSQNPGNDDLLQIGIQDGIGGFEMLTALTPAAAGWDGAGGTDLETDNLRVVFNVRKTRNDNVYALTANLINLDTLVSSNGVTAYQTVSDAYDAATLDYFVIHHDGACNFIAGNTVDRFDATINSINMDVTTGVAPVLMAPVAAALGGNGEVGLSWNAVVEAETYDVTRSDAGIGGTYSPVAGGSGLTTNVFTDTSVSNGSEYWYKVTAKATGAADSVSTPVSATPEAIVGNTTILNTTFVNSGAFYNDGDLSGQDRWNAIADSNPNAFEVDIAGSGFAQSNPLFATNGGNDVIYSRFTSNEVGSVWSGTTVFSVSAIADGATKTNVINGVEYIGTTANLSGAEEFFEWGISSDAANTDLFPAQEDDVLWVVRNTAADGMSFGLNMYQYNINVSLALSSEQVGWDPLWENTSSEQPDLETEEMTVNWMIRKSPIANKYNGQVTVTVGTNVYEGIVVYTDYAASQAVDAYAASTVEFGMGHRIPLGQMLNVSVDSISVSHTNASAIPQSIPELTAQAGVTSLTIDLNWSGVGEEESVKIFRSEEYGVEGSEIATLPQGTTSYTDSDATLQDLRGYIYTVKTVYDAGATEVASEQSGAFARATIAPLWYPGDTIDWLSASRNYGGVSHTPVASGIGFSQFTTGSGIDGSVLVAADVAVHNTNLCPLIHVVSQNSAELGLIRGNDGGGGTSPLIRWKYENHSTLFYFENTVGNTGGEFDGVANNPTISFDVGAFNLLKIGSTDPAYVQLAIRNDNQWYVGKTQYLRSQTGSITVLDEEWTPLTLATATDINRMTVTNGIYTVGSALSLTKINAVGYFYDNMTANLDVGNGWNYMKELKVEYGSQPSVYQSWAAGFNLYNEAAASTNDYDADGFDNVTEWGLGGNPNDINNAGITGRRYAEDGNGNFLYIYPRLKSSDRPTYTALESDNLVHTTFWDNEASYTITTGGTWTDFRDEFEMVTNAVPMTAPVNFFQLEVTE</sequence>
<organism evidence="2 3">
    <name type="scientific">Pontiella sulfatireligans</name>
    <dbReference type="NCBI Taxonomy" id="2750658"/>
    <lineage>
        <taxon>Bacteria</taxon>
        <taxon>Pseudomonadati</taxon>
        <taxon>Kiritimatiellota</taxon>
        <taxon>Kiritimatiellia</taxon>
        <taxon>Kiritimatiellales</taxon>
        <taxon>Pontiellaceae</taxon>
        <taxon>Pontiella</taxon>
    </lineage>
</organism>
<proteinExistence type="predicted"/>